<dbReference type="GO" id="GO:0016887">
    <property type="term" value="F:ATP hydrolysis activity"/>
    <property type="evidence" value="ECO:0007669"/>
    <property type="project" value="InterPro"/>
</dbReference>
<dbReference type="PIRSF" id="PIRSF005719">
    <property type="entry name" value="SMC"/>
    <property type="match status" value="1"/>
</dbReference>
<evidence type="ECO:0000256" key="1">
    <source>
        <dbReference type="ARBA" id="ARBA00022490"/>
    </source>
</evidence>
<dbReference type="InterPro" id="IPR011890">
    <property type="entry name" value="SMC_prok"/>
</dbReference>
<sequence length="1097" mass="128055">MRATLMEDLIFNGTHKRAQSNLASSALKFSNDGELPLDFSELEIERKVYRSGESQYLINKETVRLKDIQNLLADTGLGTRTYSLFKRSLIEDIVQNKPDALRNLFEESAGISLYRQSKRETLRKLIAAQENLYRINDLIQEIEKQEKELKKQTGRAKRYNEMTEIVKHLSQHVYRKKDADITALIENLDESIKAKKEKITELFSEIEDIKESITNAKADRKAVEEELSEMILKKEKGSEELYKINSDILVLNERVKSLEEQIKSKREFKDKQILEHPAKKERMKNNESRFEVILRRLQDVEHERDEELNKDIETQYRNAQALFDELSAEKRKKENEVLLLRSKINSILFKKENQSKRMDEKKSEIDNESENLEKLKQDLSEKGKSIEELVKTIDSVKKDINETESLINEKRNRQRELFAEKENIGKEISGEESRREQIVNRINESKGTIEEIEKALEKSGIEQVRNLVTAKEGYEDYLKTALSHILNAIVLCRDDIRKIENLEMPLLTIILSDYAGGEHGRKDTLNNFVYGPEYIKRFLSKFIISESEDEPFEKEDGFYYVRKNGILVTPERFVIKSGEIKIVNFKDAIEKTHNRLSELSELSAKNQEELELSKSSLNSLNIELNRRRQSFTDTDNKRIFLLETEKAIKKNIEAKTSFIMRLKENFSLLQNEFAGMNSEENEINEKIAVLEKEIAGLSENVTNRESELNGLKEKYIIYSNRKGEIENIYETLSNEKRILEKEIADLRNVIDSFETDVQTLDRFVDDSSSQITSMIKTTDAKEGVKERHQSELLKLDEEMKVLSDKIEETDNAIKQFEEKEEEKRSLMESFKTEREELLLHREKHTTERDFNRKNIDETVDVDNEVISKYLENSEEELKYLTEKLANMGPINQLAFQEYSEVAERLEQMIKQKDDIVQSKENLEKTIKTIDAKAKTIFVQYFDTIRSTFKELFYEIFKNGNADINLTDETDPLDSDIQITFEPGEKKIGKLVQLSEGERAMMIILLLFSMYMIKPTPVCIMDEIDAPLDDANVENFINLLKKFRDKTQFILITHNKRTMEFCDYLFGVTMEESGVTSIFSLNLQTISQKFIENATQSN</sequence>
<evidence type="ECO:0000313" key="9">
    <source>
        <dbReference type="Proteomes" id="UP000264062"/>
    </source>
</evidence>
<dbReference type="GO" id="GO:0003677">
    <property type="term" value="F:DNA binding"/>
    <property type="evidence" value="ECO:0007669"/>
    <property type="project" value="UniProtKB-KW"/>
</dbReference>
<evidence type="ECO:0000256" key="6">
    <source>
        <dbReference type="SAM" id="Coils"/>
    </source>
</evidence>
<dbReference type="Gene3D" id="3.40.50.300">
    <property type="entry name" value="P-loop containing nucleotide triphosphate hydrolases"/>
    <property type="match status" value="2"/>
</dbReference>
<accession>A0A350HA94</accession>
<evidence type="ECO:0000256" key="2">
    <source>
        <dbReference type="ARBA" id="ARBA00022741"/>
    </source>
</evidence>
<dbReference type="GO" id="GO:0007062">
    <property type="term" value="P:sister chromatid cohesion"/>
    <property type="evidence" value="ECO:0007669"/>
    <property type="project" value="InterPro"/>
</dbReference>
<dbReference type="NCBIfam" id="TIGR02168">
    <property type="entry name" value="SMC_prok_B"/>
    <property type="match status" value="1"/>
</dbReference>
<feature type="coiled-coil region" evidence="6">
    <location>
        <begin position="785"/>
        <end position="836"/>
    </location>
</feature>
<evidence type="ECO:0000313" key="8">
    <source>
        <dbReference type="EMBL" id="HAV92460.1"/>
    </source>
</evidence>
<dbReference type="EMBL" id="DMZY01000137">
    <property type="protein sequence ID" value="HAV92460.1"/>
    <property type="molecule type" value="Genomic_DNA"/>
</dbReference>
<protein>
    <submittedName>
        <fullName evidence="8">Chromosome segregation protein SMC</fullName>
    </submittedName>
</protein>
<evidence type="ECO:0000259" key="7">
    <source>
        <dbReference type="Pfam" id="PF02463"/>
    </source>
</evidence>
<gene>
    <name evidence="8" type="primary">smc</name>
    <name evidence="8" type="ORF">DCW38_04685</name>
</gene>
<evidence type="ECO:0000256" key="3">
    <source>
        <dbReference type="ARBA" id="ARBA00022840"/>
    </source>
</evidence>
<proteinExistence type="predicted"/>
<dbReference type="Gene3D" id="1.20.5.170">
    <property type="match status" value="1"/>
</dbReference>
<reference evidence="8 9" key="1">
    <citation type="journal article" date="2018" name="Nat. Biotechnol.">
        <title>A standardized bacterial taxonomy based on genome phylogeny substantially revises the tree of life.</title>
        <authorList>
            <person name="Parks D.H."/>
            <person name="Chuvochina M."/>
            <person name="Waite D.W."/>
            <person name="Rinke C."/>
            <person name="Skarshewski A."/>
            <person name="Chaumeil P.A."/>
            <person name="Hugenholtz P."/>
        </authorList>
    </citation>
    <scope>NUCLEOTIDE SEQUENCE [LARGE SCALE GENOMIC DNA]</scope>
    <source>
        <strain evidence="8">UBA9956</strain>
    </source>
</reference>
<feature type="coiled-coil region" evidence="6">
    <location>
        <begin position="125"/>
        <end position="240"/>
    </location>
</feature>
<keyword evidence="1" id="KW-0963">Cytoplasm</keyword>
<keyword evidence="3" id="KW-0067">ATP-binding</keyword>
<dbReference type="InterPro" id="IPR003395">
    <property type="entry name" value="RecF/RecN/SMC_N"/>
</dbReference>
<dbReference type="PANTHER" id="PTHR43977">
    <property type="entry name" value="STRUCTURAL MAINTENANCE OF CHROMOSOMES PROTEIN 3"/>
    <property type="match status" value="1"/>
</dbReference>
<dbReference type="InterPro" id="IPR024704">
    <property type="entry name" value="SMC"/>
</dbReference>
<dbReference type="GO" id="GO:0030261">
    <property type="term" value="P:chromosome condensation"/>
    <property type="evidence" value="ECO:0007669"/>
    <property type="project" value="InterPro"/>
</dbReference>
<keyword evidence="4 6" id="KW-0175">Coiled coil</keyword>
<dbReference type="GO" id="GO:0005524">
    <property type="term" value="F:ATP binding"/>
    <property type="evidence" value="ECO:0007669"/>
    <property type="project" value="UniProtKB-KW"/>
</dbReference>
<keyword evidence="2" id="KW-0547">Nucleotide-binding</keyword>
<feature type="domain" description="RecF/RecN/SMC N-terminal" evidence="7">
    <location>
        <begin position="1"/>
        <end position="79"/>
    </location>
</feature>
<dbReference type="InterPro" id="IPR027417">
    <property type="entry name" value="P-loop_NTPase"/>
</dbReference>
<feature type="coiled-coil region" evidence="6">
    <location>
        <begin position="309"/>
        <end position="455"/>
    </location>
</feature>
<dbReference type="Pfam" id="PF02463">
    <property type="entry name" value="SMC_N"/>
    <property type="match status" value="2"/>
</dbReference>
<name>A0A350HA94_UNCW3</name>
<evidence type="ECO:0000256" key="5">
    <source>
        <dbReference type="ARBA" id="ARBA00023125"/>
    </source>
</evidence>
<feature type="domain" description="RecF/RecN/SMC N-terminal" evidence="7">
    <location>
        <begin position="152"/>
        <end position="1075"/>
    </location>
</feature>
<comment type="caution">
    <text evidence="8">The sequence shown here is derived from an EMBL/GenBank/DDBJ whole genome shotgun (WGS) entry which is preliminary data.</text>
</comment>
<evidence type="ECO:0000256" key="4">
    <source>
        <dbReference type="ARBA" id="ARBA00023054"/>
    </source>
</evidence>
<dbReference type="SUPFAM" id="SSF52540">
    <property type="entry name" value="P-loop containing nucleoside triphosphate hydrolases"/>
    <property type="match status" value="2"/>
</dbReference>
<dbReference type="Proteomes" id="UP000264062">
    <property type="component" value="Unassembled WGS sequence"/>
</dbReference>
<dbReference type="AlphaFoldDB" id="A0A350HA94"/>
<feature type="coiled-coil region" evidence="6">
    <location>
        <begin position="659"/>
        <end position="756"/>
    </location>
</feature>
<organism evidence="8 9">
    <name type="scientific">candidate division WOR-3 bacterium</name>
    <dbReference type="NCBI Taxonomy" id="2052148"/>
    <lineage>
        <taxon>Bacteria</taxon>
        <taxon>Bacteria division WOR-3</taxon>
    </lineage>
</organism>
<keyword evidence="5" id="KW-0238">DNA-binding</keyword>